<feature type="binding site" evidence="12">
    <location>
        <position position="123"/>
    </location>
    <ligand>
        <name>Fe cation</name>
        <dbReference type="ChEBI" id="CHEBI:24875"/>
        <label>1</label>
    </ligand>
</feature>
<dbReference type="EC" id="1.15.1.2" evidence="3"/>
<dbReference type="SUPFAM" id="SSF49367">
    <property type="entry name" value="Superoxide reductase-like"/>
    <property type="match status" value="1"/>
</dbReference>
<dbReference type="PANTHER" id="PTHR36541">
    <property type="entry name" value="SUPEROXIDE REDUCTASE-RELATED"/>
    <property type="match status" value="1"/>
</dbReference>
<evidence type="ECO:0000256" key="12">
    <source>
        <dbReference type="PIRSR" id="PIRSR604793-1"/>
    </source>
</evidence>
<evidence type="ECO:0000256" key="10">
    <source>
        <dbReference type="ARBA" id="ARBA00031398"/>
    </source>
</evidence>
<dbReference type="Gene3D" id="2.20.28.100">
    <property type="entry name" value="Desulphoferrodoxin, N-terminal domain"/>
    <property type="match status" value="1"/>
</dbReference>
<gene>
    <name evidence="15" type="ORF">COY67_03650</name>
</gene>
<evidence type="ECO:0000256" key="6">
    <source>
        <dbReference type="ARBA" id="ARBA00022723"/>
    </source>
</evidence>
<feature type="binding site" evidence="12">
    <location>
        <position position="13"/>
    </location>
    <ligand>
        <name>Fe cation</name>
        <dbReference type="ChEBI" id="CHEBI:24875"/>
        <label>1</label>
    </ligand>
</feature>
<dbReference type="Pfam" id="PF01880">
    <property type="entry name" value="Desulfoferrodox"/>
    <property type="match status" value="1"/>
</dbReference>
<evidence type="ECO:0000259" key="14">
    <source>
        <dbReference type="Pfam" id="PF06397"/>
    </source>
</evidence>
<dbReference type="NCBIfam" id="TIGR00320">
    <property type="entry name" value="dfx_rbo"/>
    <property type="match status" value="1"/>
</dbReference>
<dbReference type="NCBIfam" id="TIGR00319">
    <property type="entry name" value="desulf_FeS4"/>
    <property type="match status" value="1"/>
</dbReference>
<dbReference type="CDD" id="cd00974">
    <property type="entry name" value="DSRD"/>
    <property type="match status" value="1"/>
</dbReference>
<dbReference type="InterPro" id="IPR002742">
    <property type="entry name" value="Desulfoferrodoxin_Fe-bd_dom"/>
</dbReference>
<dbReference type="GO" id="GO:0005506">
    <property type="term" value="F:iron ion binding"/>
    <property type="evidence" value="ECO:0007669"/>
    <property type="project" value="InterPro"/>
</dbReference>
<feature type="domain" description="Desulfoferrodoxin ferrous iron-binding" evidence="13">
    <location>
        <begin position="45"/>
        <end position="128"/>
    </location>
</feature>
<keyword evidence="6 12" id="KW-0479">Metal-binding</keyword>
<dbReference type="InterPro" id="IPR038094">
    <property type="entry name" value="Desulfoferrodoxin_N_sf"/>
</dbReference>
<comment type="cofactor">
    <cofactor evidence="12">
        <name>Fe(3+)</name>
        <dbReference type="ChEBI" id="CHEBI:29034"/>
    </cofactor>
    <text evidence="12">Binds 1 Fe(3+) ion per subunit. The iron ion 1 is coordinated via 4 cysteine residues.</text>
</comment>
<accession>A0A2M7RAH9</accession>
<comment type="cofactor">
    <cofactor evidence="12">
        <name>Fe(2+)</name>
        <dbReference type="ChEBI" id="CHEBI:29033"/>
    </cofactor>
    <text evidence="12">Binds 1 Fe(2+) ion per subunit. The iron ion 2 is coordinated via four histidines and one cysteine residue.</text>
</comment>
<dbReference type="AlphaFoldDB" id="A0A2M7RAH9"/>
<evidence type="ECO:0000259" key="13">
    <source>
        <dbReference type="Pfam" id="PF01880"/>
    </source>
</evidence>
<evidence type="ECO:0000256" key="9">
    <source>
        <dbReference type="ARBA" id="ARBA00024690"/>
    </source>
</evidence>
<evidence type="ECO:0000256" key="3">
    <source>
        <dbReference type="ARBA" id="ARBA00012679"/>
    </source>
</evidence>
<comment type="catalytic activity">
    <reaction evidence="11">
        <text>reduced [rubredoxin] + superoxide + 2 H(+) = oxidized [rubredoxin] + H2O2</text>
        <dbReference type="Rhea" id="RHEA:21324"/>
        <dbReference type="Rhea" id="RHEA-COMP:10302"/>
        <dbReference type="Rhea" id="RHEA-COMP:10303"/>
        <dbReference type="ChEBI" id="CHEBI:15378"/>
        <dbReference type="ChEBI" id="CHEBI:16240"/>
        <dbReference type="ChEBI" id="CHEBI:18421"/>
        <dbReference type="ChEBI" id="CHEBI:29033"/>
        <dbReference type="ChEBI" id="CHEBI:29034"/>
        <dbReference type="EC" id="1.15.1.2"/>
    </reaction>
</comment>
<reference evidence="16" key="1">
    <citation type="submission" date="2017-09" db="EMBL/GenBank/DDBJ databases">
        <title>Depth-based differentiation of microbial function through sediment-hosted aquifers and enrichment of novel symbionts in the deep terrestrial subsurface.</title>
        <authorList>
            <person name="Probst A.J."/>
            <person name="Ladd B."/>
            <person name="Jarett J.K."/>
            <person name="Geller-Mcgrath D.E."/>
            <person name="Sieber C.M.K."/>
            <person name="Emerson J.B."/>
            <person name="Anantharaman K."/>
            <person name="Thomas B.C."/>
            <person name="Malmstrom R."/>
            <person name="Stieglmeier M."/>
            <person name="Klingl A."/>
            <person name="Woyke T."/>
            <person name="Ryan C.M."/>
            <person name="Banfield J.F."/>
        </authorList>
    </citation>
    <scope>NUCLEOTIDE SEQUENCE [LARGE SCALE GENOMIC DNA]</scope>
</reference>
<organism evidence="15 16">
    <name type="scientific">Candidatus Komeilibacteria bacterium CG_4_10_14_0_8_um_filter_37_78</name>
    <dbReference type="NCBI Taxonomy" id="1974471"/>
    <lineage>
        <taxon>Bacteria</taxon>
        <taxon>Candidatus Komeiliibacteriota</taxon>
    </lineage>
</organism>
<evidence type="ECO:0000256" key="11">
    <source>
        <dbReference type="ARBA" id="ARBA00047448"/>
    </source>
</evidence>
<proteinExistence type="inferred from homology"/>
<feature type="binding site" evidence="12">
    <location>
        <position position="72"/>
    </location>
    <ligand>
        <name>Fe cation</name>
        <dbReference type="ChEBI" id="CHEBI:24875"/>
        <label>1</label>
    </ligand>
</feature>
<comment type="cofactor">
    <cofactor evidence="1">
        <name>Cu(2+)</name>
        <dbReference type="ChEBI" id="CHEBI:29036"/>
    </cofactor>
</comment>
<evidence type="ECO:0000313" key="15">
    <source>
        <dbReference type="EMBL" id="PIY93750.1"/>
    </source>
</evidence>
<feature type="binding site" evidence="12">
    <location>
        <position position="78"/>
    </location>
    <ligand>
        <name>Fe cation</name>
        <dbReference type="ChEBI" id="CHEBI:24875"/>
        <label>1</label>
    </ligand>
</feature>
<feature type="binding site" evidence="12">
    <location>
        <position position="33"/>
    </location>
    <ligand>
        <name>Fe cation</name>
        <dbReference type="ChEBI" id="CHEBI:24875"/>
        <label>1</label>
    </ligand>
</feature>
<comment type="similarity">
    <text evidence="2">Belongs to the desulfoferrodoxin family.</text>
</comment>
<evidence type="ECO:0000313" key="16">
    <source>
        <dbReference type="Proteomes" id="UP000228689"/>
    </source>
</evidence>
<name>A0A2M7RAH9_9BACT</name>
<feature type="domain" description="Desulfoferrodoxin N-terminal" evidence="14">
    <location>
        <begin position="6"/>
        <end position="40"/>
    </location>
</feature>
<dbReference type="EMBL" id="PFMC01000085">
    <property type="protein sequence ID" value="PIY93750.1"/>
    <property type="molecule type" value="Genomic_DNA"/>
</dbReference>
<evidence type="ECO:0000256" key="4">
    <source>
        <dbReference type="ARBA" id="ARBA00014839"/>
    </source>
</evidence>
<dbReference type="SUPFAM" id="SSF57802">
    <property type="entry name" value="Rubredoxin-like"/>
    <property type="match status" value="1"/>
</dbReference>
<feature type="binding site" evidence="12">
    <location>
        <position position="16"/>
    </location>
    <ligand>
        <name>Fe cation</name>
        <dbReference type="ChEBI" id="CHEBI:24875"/>
        <label>1</label>
    </ligand>
</feature>
<feature type="binding site" evidence="12">
    <location>
        <position position="32"/>
    </location>
    <ligand>
        <name>Fe cation</name>
        <dbReference type="ChEBI" id="CHEBI:24875"/>
        <label>1</label>
    </ligand>
</feature>
<dbReference type="Gene3D" id="2.60.40.730">
    <property type="entry name" value="SOR catalytic domain"/>
    <property type="match status" value="1"/>
</dbReference>
<sequence length="131" mass="14671">MPNVTKLNEVYKCPVCGNIVTVSHVGGGELVCCGQPMNLLTENTEDAAEEKHVPVITKTDNGVKVVVGSVLHPMDEDHYIEWIEIIIGDHSHRHYLKPGDAPEWEFKVDVKGKVIVREYCNLHGLWKADLE</sequence>
<dbReference type="InterPro" id="IPR036073">
    <property type="entry name" value="Desulfoferrodoxin_Fe-bd_dom_sf"/>
</dbReference>
<evidence type="ECO:0000256" key="8">
    <source>
        <dbReference type="ARBA" id="ARBA00023004"/>
    </source>
</evidence>
<dbReference type="Pfam" id="PF06397">
    <property type="entry name" value="Desulfoferrod_N"/>
    <property type="match status" value="1"/>
</dbReference>
<keyword evidence="7" id="KW-0249">Electron transport</keyword>
<feature type="binding site" evidence="12">
    <location>
        <position position="52"/>
    </location>
    <ligand>
        <name>Fe cation</name>
        <dbReference type="ChEBI" id="CHEBI:24875"/>
        <label>1</label>
    </ligand>
</feature>
<dbReference type="PANTHER" id="PTHR36541:SF1">
    <property type="entry name" value="SUPEROXIDE REDUCTASE-RELATED"/>
    <property type="match status" value="1"/>
</dbReference>
<evidence type="ECO:0000256" key="5">
    <source>
        <dbReference type="ARBA" id="ARBA00022448"/>
    </source>
</evidence>
<comment type="caution">
    <text evidence="15">The sequence shown here is derived from an EMBL/GenBank/DDBJ whole genome shotgun (WGS) entry which is preliminary data.</text>
</comment>
<evidence type="ECO:0000256" key="2">
    <source>
        <dbReference type="ARBA" id="ARBA00005941"/>
    </source>
</evidence>
<keyword evidence="8 12" id="KW-0408">Iron</keyword>
<dbReference type="InterPro" id="IPR004462">
    <property type="entry name" value="Desulfoferrodoxin_N"/>
</dbReference>
<dbReference type="InterPro" id="IPR004793">
    <property type="entry name" value="Desulfoferrodoxin_rbo"/>
</dbReference>
<feature type="binding site" evidence="12">
    <location>
        <position position="120"/>
    </location>
    <ligand>
        <name>Fe cation</name>
        <dbReference type="ChEBI" id="CHEBI:24875"/>
        <label>1</label>
    </ligand>
</feature>
<dbReference type="InterPro" id="IPR051233">
    <property type="entry name" value="Desulfoferrodoxin_SOR"/>
</dbReference>
<comment type="function">
    <text evidence="9">Catalyzes the one-electron reduction of superoxide anion radical to hydrogen peroxide at a nonheme ferrous iron center. Plays a fundamental role in case of oxidative stress via its superoxide detoxification activity.</text>
</comment>
<evidence type="ECO:0000256" key="1">
    <source>
        <dbReference type="ARBA" id="ARBA00001973"/>
    </source>
</evidence>
<dbReference type="GO" id="GO:0050605">
    <property type="term" value="F:superoxide reductase activity"/>
    <property type="evidence" value="ECO:0007669"/>
    <property type="project" value="UniProtKB-EC"/>
</dbReference>
<dbReference type="NCBIfam" id="TIGR00332">
    <property type="entry name" value="neela_ferrous"/>
    <property type="match status" value="1"/>
</dbReference>
<dbReference type="GO" id="GO:0019430">
    <property type="term" value="P:removal of superoxide radicals"/>
    <property type="evidence" value="ECO:0007669"/>
    <property type="project" value="InterPro"/>
</dbReference>
<keyword evidence="5" id="KW-0813">Transport</keyword>
<dbReference type="Proteomes" id="UP000228689">
    <property type="component" value="Unassembled WGS sequence"/>
</dbReference>
<evidence type="ECO:0000256" key="7">
    <source>
        <dbReference type="ARBA" id="ARBA00022982"/>
    </source>
</evidence>
<protein>
    <recommendedName>
        <fullName evidence="4">Desulfoferrodoxin</fullName>
        <ecNumber evidence="3">1.15.1.2</ecNumber>
    </recommendedName>
    <alternativeName>
        <fullName evidence="10">Superoxide reductase</fullName>
    </alternativeName>
</protein>